<keyword evidence="3" id="KW-1185">Reference proteome</keyword>
<keyword evidence="1" id="KW-0472">Membrane</keyword>
<keyword evidence="1" id="KW-1133">Transmembrane helix</keyword>
<comment type="caution">
    <text evidence="2">The sequence shown here is derived from an EMBL/GenBank/DDBJ whole genome shotgun (WGS) entry which is preliminary data.</text>
</comment>
<evidence type="ECO:0000256" key="1">
    <source>
        <dbReference type="SAM" id="Phobius"/>
    </source>
</evidence>
<evidence type="ECO:0000313" key="2">
    <source>
        <dbReference type="EMBL" id="MBB6439885.1"/>
    </source>
</evidence>
<gene>
    <name evidence="2" type="ORF">HNQ79_006397</name>
</gene>
<sequence>MSIWALLEAFEWAAITGALFLTACGLWVTYQLARRLHRWLAGLLYRTWARLQGSPLVDAEPIGEDIPDGYHDPEGLAEMRHLARLVELNPRIDTTPGLRNDAWLDLEELYRLPAKTRTEENQ</sequence>
<organism evidence="2 3">
    <name type="scientific">Streptomyces candidus</name>
    <dbReference type="NCBI Taxonomy" id="67283"/>
    <lineage>
        <taxon>Bacteria</taxon>
        <taxon>Bacillati</taxon>
        <taxon>Actinomycetota</taxon>
        <taxon>Actinomycetes</taxon>
        <taxon>Kitasatosporales</taxon>
        <taxon>Streptomycetaceae</taxon>
        <taxon>Streptomyces</taxon>
    </lineage>
</organism>
<dbReference type="AlphaFoldDB" id="A0A7X0HLI0"/>
<dbReference type="EMBL" id="JACHEM010000031">
    <property type="protein sequence ID" value="MBB6439885.1"/>
    <property type="molecule type" value="Genomic_DNA"/>
</dbReference>
<protein>
    <submittedName>
        <fullName evidence="2">Uncharacterized protein</fullName>
    </submittedName>
</protein>
<reference evidence="2 3" key="1">
    <citation type="submission" date="2020-08" db="EMBL/GenBank/DDBJ databases">
        <title>Genomic Encyclopedia of Type Strains, Phase IV (KMG-IV): sequencing the most valuable type-strain genomes for metagenomic binning, comparative biology and taxonomic classification.</title>
        <authorList>
            <person name="Goeker M."/>
        </authorList>
    </citation>
    <scope>NUCLEOTIDE SEQUENCE [LARGE SCALE GENOMIC DNA]</scope>
    <source>
        <strain evidence="2 3">DSM 40141</strain>
    </source>
</reference>
<dbReference type="Proteomes" id="UP000540423">
    <property type="component" value="Unassembled WGS sequence"/>
</dbReference>
<evidence type="ECO:0000313" key="3">
    <source>
        <dbReference type="Proteomes" id="UP000540423"/>
    </source>
</evidence>
<feature type="transmembrane region" description="Helical" evidence="1">
    <location>
        <begin position="12"/>
        <end position="30"/>
    </location>
</feature>
<keyword evidence="1" id="KW-0812">Transmembrane</keyword>
<dbReference type="RefSeq" id="WP_185036373.1">
    <property type="nucleotide sequence ID" value="NZ_BNBN01000044.1"/>
</dbReference>
<accession>A0A7X0HLI0</accession>
<name>A0A7X0HLI0_9ACTN</name>
<proteinExistence type="predicted"/>